<keyword evidence="4" id="KW-1185">Reference proteome</keyword>
<sequence length="369" mass="36667">MKSSKFVLGGLLALSAGLLAGCSMTGAGNVRVHEATLYGGTQERIVWVYGTLGSSTQSSLKIGGVAVTLQPQVGQDPLALAGTLSVNGKATYRLPSTPSNVKVNVTRDAAGLFSVRPEGGAALSAVYFTDGTRWQKLSTTNGVATGVGVNGLAGAGNLTSEEGAALGQALLGQGPLAVAVLNEQSAGDAALTVEPAPQESLRTALYVLPGVRTVSSIGTGTTGTVTTTPGTGAGTTAGRVGFVEVASGTNASATSGAIQIATTQTALGSVYATAYGRQTGIPAAPRLNAGETAVGIFLGQRNTGGYSVRVTNASAQNGVLTLTVAVTAPGAGSITTQAITSPWTLVRLSGSYSQVRVVDTNGTPLQLGQ</sequence>
<feature type="chain" id="PRO_5008000491" description="PrcB C-terminal domain-containing protein" evidence="1">
    <location>
        <begin position="21"/>
        <end position="369"/>
    </location>
</feature>
<evidence type="ECO:0000259" key="2">
    <source>
        <dbReference type="Pfam" id="PF14343"/>
    </source>
</evidence>
<dbReference type="OrthoDB" id="65463at2"/>
<dbReference type="AlphaFoldDB" id="A0A172T8K7"/>
<dbReference type="PROSITE" id="PS51257">
    <property type="entry name" value="PROKAR_LIPOPROTEIN"/>
    <property type="match status" value="1"/>
</dbReference>
<feature type="signal peptide" evidence="1">
    <location>
        <begin position="1"/>
        <end position="20"/>
    </location>
</feature>
<dbReference type="EMBL" id="CP011387">
    <property type="protein sequence ID" value="ANE43143.1"/>
    <property type="molecule type" value="Genomic_DNA"/>
</dbReference>
<gene>
    <name evidence="3" type="ORF">SU48_04475</name>
</gene>
<feature type="domain" description="PrcB C-terminal" evidence="2">
    <location>
        <begin position="293"/>
        <end position="348"/>
    </location>
</feature>
<dbReference type="Proteomes" id="UP000077363">
    <property type="component" value="Chromosome"/>
</dbReference>
<accession>A0A172T8K7</accession>
<dbReference type="RefSeq" id="WP_064014200.1">
    <property type="nucleotide sequence ID" value="NZ_CP011387.1"/>
</dbReference>
<protein>
    <recommendedName>
        <fullName evidence="2">PrcB C-terminal domain-containing protein</fullName>
    </recommendedName>
</protein>
<proteinExistence type="predicted"/>
<evidence type="ECO:0000313" key="4">
    <source>
        <dbReference type="Proteomes" id="UP000077363"/>
    </source>
</evidence>
<evidence type="ECO:0000256" key="1">
    <source>
        <dbReference type="SAM" id="SignalP"/>
    </source>
</evidence>
<reference evidence="3 4" key="1">
    <citation type="submission" date="2015-01" db="EMBL/GenBank/DDBJ databases">
        <title>Deinococcus puniceus/DY1/ whole genome sequencing.</title>
        <authorList>
            <person name="Kim M.K."/>
            <person name="Srinivasan S."/>
            <person name="Lee J.-J."/>
        </authorList>
    </citation>
    <scope>NUCLEOTIDE SEQUENCE [LARGE SCALE GENOMIC DNA]</scope>
    <source>
        <strain evidence="3 4">DY1</strain>
    </source>
</reference>
<organism evidence="3 4">
    <name type="scientific">Deinococcus puniceus</name>
    <dbReference type="NCBI Taxonomy" id="1182568"/>
    <lineage>
        <taxon>Bacteria</taxon>
        <taxon>Thermotogati</taxon>
        <taxon>Deinococcota</taxon>
        <taxon>Deinococci</taxon>
        <taxon>Deinococcales</taxon>
        <taxon>Deinococcaceae</taxon>
        <taxon>Deinococcus</taxon>
    </lineage>
</organism>
<dbReference type="Pfam" id="PF14343">
    <property type="entry name" value="PrcB_C"/>
    <property type="match status" value="1"/>
</dbReference>
<evidence type="ECO:0000313" key="3">
    <source>
        <dbReference type="EMBL" id="ANE43143.1"/>
    </source>
</evidence>
<dbReference type="PATRIC" id="fig|1182568.3.peg.932"/>
<keyword evidence="1" id="KW-0732">Signal</keyword>
<dbReference type="KEGG" id="dpu:SU48_04475"/>
<dbReference type="InterPro" id="IPR025748">
    <property type="entry name" value="PrcB_C_dom"/>
</dbReference>
<name>A0A172T8K7_9DEIO</name>
<dbReference type="STRING" id="1182568.SU48_04475"/>